<dbReference type="Proteomes" id="UP000515135">
    <property type="component" value="Unplaced"/>
</dbReference>
<sequence length="419" mass="46356">MAISTEVPSTMSVAPTSDNTTTSVDVVFPALGMDRSSAQIVIETVTLVLLWVASVLGNVLVCIVVYRSRRLQSTTNYFVVSLACSDLLVAFLCMPFVLGRVVSNRWVFGGPMCSFVRFVQFTCPGATVYVLLSIAIDRFYTIIYPLSFKVSRTKAKQMIVLAWLFSALLASPCFYFFQTEAVVDKTLCPTYYPGDWRGALYVTAVFCVDYLVPIALIILLYTRVVKHIWTIGVGGRKLQRTKNTVPATKVKTIKMLLVVNAVYLITWSPFFLLHLGHVISSAVRSSAHARVDDADPTWFVAMVWIGFSSSVSNPLIYWVCNPNFRRGCREIFCMSNMKCYRSNTYAITYTTPFGKRNHVGFALDSNVTGATAGRGAAAGNAAESAQPQNGHVTASFDREAKREKKIAWPLVSNGANTYL</sequence>
<gene>
    <name evidence="17" type="primary">LOC109486968</name>
</gene>
<comment type="similarity">
    <text evidence="13">Belongs to the G-protein coupled receptor 1 family.</text>
</comment>
<dbReference type="AlphaFoldDB" id="A0A6P5AJM0"/>
<dbReference type="PROSITE" id="PS50262">
    <property type="entry name" value="G_PROTEIN_RECEP_F1_2"/>
    <property type="match status" value="1"/>
</dbReference>
<evidence type="ECO:0000256" key="7">
    <source>
        <dbReference type="ARBA" id="ARBA00023157"/>
    </source>
</evidence>
<reference evidence="17" key="1">
    <citation type="submission" date="2025-08" db="UniProtKB">
        <authorList>
            <consortium name="RefSeq"/>
        </authorList>
    </citation>
    <scope>IDENTIFICATION</scope>
    <source>
        <tissue evidence="17">Gonad</tissue>
    </source>
</reference>
<dbReference type="Pfam" id="PF00001">
    <property type="entry name" value="7tm_1"/>
    <property type="match status" value="1"/>
</dbReference>
<dbReference type="PRINTS" id="PR00237">
    <property type="entry name" value="GPCRRHODOPSN"/>
</dbReference>
<protein>
    <recommendedName>
        <fullName evidence="11">Probable G-protein coupled receptor 19</fullName>
    </recommendedName>
</protein>
<evidence type="ECO:0000256" key="1">
    <source>
        <dbReference type="ARBA" id="ARBA00004651"/>
    </source>
</evidence>
<feature type="transmembrane region" description="Helical" evidence="14">
    <location>
        <begin position="158"/>
        <end position="178"/>
    </location>
</feature>
<dbReference type="RefSeq" id="XP_019646444.1">
    <property type="nucleotide sequence ID" value="XM_019790885.1"/>
</dbReference>
<name>A0A6P5AJM0_BRABE</name>
<evidence type="ECO:0000256" key="12">
    <source>
        <dbReference type="ARBA" id="ARBA00093282"/>
    </source>
</evidence>
<dbReference type="InterPro" id="IPR017452">
    <property type="entry name" value="GPCR_Rhodpsn_7TM"/>
</dbReference>
<evidence type="ECO:0000256" key="3">
    <source>
        <dbReference type="ARBA" id="ARBA00022692"/>
    </source>
</evidence>
<evidence type="ECO:0000256" key="4">
    <source>
        <dbReference type="ARBA" id="ARBA00022989"/>
    </source>
</evidence>
<dbReference type="GO" id="GO:0005929">
    <property type="term" value="C:cilium"/>
    <property type="evidence" value="ECO:0007669"/>
    <property type="project" value="UniProtKB-ARBA"/>
</dbReference>
<evidence type="ECO:0000313" key="16">
    <source>
        <dbReference type="Proteomes" id="UP000515135"/>
    </source>
</evidence>
<dbReference type="GO" id="GO:0042277">
    <property type="term" value="F:peptide binding"/>
    <property type="evidence" value="ECO:0007669"/>
    <property type="project" value="TreeGrafter"/>
</dbReference>
<proteinExistence type="inferred from homology"/>
<evidence type="ECO:0000259" key="15">
    <source>
        <dbReference type="PROSITE" id="PS50262"/>
    </source>
</evidence>
<keyword evidence="8 13" id="KW-0675">Receptor</keyword>
<feature type="transmembrane region" description="Helical" evidence="14">
    <location>
        <begin position="198"/>
        <end position="221"/>
    </location>
</feature>
<evidence type="ECO:0000256" key="10">
    <source>
        <dbReference type="ARBA" id="ARBA00023224"/>
    </source>
</evidence>
<dbReference type="GO" id="GO:0005886">
    <property type="term" value="C:plasma membrane"/>
    <property type="evidence" value="ECO:0007669"/>
    <property type="project" value="UniProtKB-SubCell"/>
</dbReference>
<keyword evidence="7" id="KW-1015">Disulfide bond</keyword>
<dbReference type="OrthoDB" id="5965754at2759"/>
<evidence type="ECO:0000256" key="2">
    <source>
        <dbReference type="ARBA" id="ARBA00022475"/>
    </source>
</evidence>
<evidence type="ECO:0000256" key="9">
    <source>
        <dbReference type="ARBA" id="ARBA00023180"/>
    </source>
</evidence>
<dbReference type="KEGG" id="bbel:109486968"/>
<keyword evidence="6 14" id="KW-0472">Membrane</keyword>
<dbReference type="GO" id="GO:0032870">
    <property type="term" value="P:cellular response to hormone stimulus"/>
    <property type="evidence" value="ECO:0007669"/>
    <property type="project" value="TreeGrafter"/>
</dbReference>
<evidence type="ECO:0000256" key="5">
    <source>
        <dbReference type="ARBA" id="ARBA00023040"/>
    </source>
</evidence>
<dbReference type="InterPro" id="IPR000276">
    <property type="entry name" value="GPCR_Rhodpsn"/>
</dbReference>
<evidence type="ECO:0000313" key="17">
    <source>
        <dbReference type="RefSeq" id="XP_019646444.1"/>
    </source>
</evidence>
<evidence type="ECO:0000256" key="6">
    <source>
        <dbReference type="ARBA" id="ARBA00023136"/>
    </source>
</evidence>
<feature type="transmembrane region" description="Helical" evidence="14">
    <location>
        <begin position="299"/>
        <end position="320"/>
    </location>
</feature>
<feature type="transmembrane region" description="Helical" evidence="14">
    <location>
        <begin position="40"/>
        <end position="66"/>
    </location>
</feature>
<comment type="subcellular location">
    <subcellularLocation>
        <location evidence="1">Cell membrane</location>
        <topology evidence="1">Multi-pass membrane protein</topology>
    </subcellularLocation>
</comment>
<feature type="transmembrane region" description="Helical" evidence="14">
    <location>
        <begin position="78"/>
        <end position="98"/>
    </location>
</feature>
<dbReference type="FunFam" id="1.20.1070.10:FF:000165">
    <property type="entry name" value="Probable G-protein coupled receptor 19"/>
    <property type="match status" value="1"/>
</dbReference>
<feature type="transmembrane region" description="Helical" evidence="14">
    <location>
        <begin position="118"/>
        <end position="137"/>
    </location>
</feature>
<organism evidence="16 17">
    <name type="scientific">Branchiostoma belcheri</name>
    <name type="common">Amphioxus</name>
    <dbReference type="NCBI Taxonomy" id="7741"/>
    <lineage>
        <taxon>Eukaryota</taxon>
        <taxon>Metazoa</taxon>
        <taxon>Chordata</taxon>
        <taxon>Cephalochordata</taxon>
        <taxon>Leptocardii</taxon>
        <taxon>Amphioxiformes</taxon>
        <taxon>Branchiostomatidae</taxon>
        <taxon>Branchiostoma</taxon>
    </lineage>
</organism>
<comment type="function">
    <text evidence="12">G-protein coupled receptor that plays a role in the regulation of circadian rhythms and energy metabolism. Participates in maintaining proper circadian gene expression in the suprachiasmatic nucleus (SCN), the locus of the master circadian clock in the brain. May function as a coordinator of aging-associated metabolic dysfunction, stress response, DNA integrity management, and eventual senescence. Upon binding to adropin, modulates mitochondrial energy metabolism via the p44/42-PDK4 signaling pathway, influencing pyruvate dehydrogenase activity.</text>
</comment>
<keyword evidence="4 14" id="KW-1133">Transmembrane helix</keyword>
<dbReference type="SMART" id="SM01381">
    <property type="entry name" value="7TM_GPCR_Srsx"/>
    <property type="match status" value="1"/>
</dbReference>
<keyword evidence="9" id="KW-0325">Glycoprotein</keyword>
<keyword evidence="5 13" id="KW-0297">G-protein coupled receptor</keyword>
<keyword evidence="3 13" id="KW-0812">Transmembrane</keyword>
<dbReference type="PROSITE" id="PS00237">
    <property type="entry name" value="G_PROTEIN_RECEP_F1_1"/>
    <property type="match status" value="1"/>
</dbReference>
<accession>A0A6P5AJM0</accession>
<dbReference type="GeneID" id="109486968"/>
<keyword evidence="16" id="KW-1185">Reference proteome</keyword>
<feature type="transmembrane region" description="Helical" evidence="14">
    <location>
        <begin position="256"/>
        <end position="279"/>
    </location>
</feature>
<evidence type="ECO:0000256" key="11">
    <source>
        <dbReference type="ARBA" id="ARBA00067939"/>
    </source>
</evidence>
<dbReference type="PANTHER" id="PTHR24241">
    <property type="entry name" value="NEUROPEPTIDE RECEPTOR-RELATED G-PROTEIN COUPLED RECEPTOR"/>
    <property type="match status" value="1"/>
</dbReference>
<dbReference type="GO" id="GO:0004930">
    <property type="term" value="F:G protein-coupled receptor activity"/>
    <property type="evidence" value="ECO:0007669"/>
    <property type="project" value="UniProtKB-KW"/>
</dbReference>
<dbReference type="Gene3D" id="1.20.1070.10">
    <property type="entry name" value="Rhodopsin 7-helix transmembrane proteins"/>
    <property type="match status" value="1"/>
</dbReference>
<evidence type="ECO:0000256" key="8">
    <source>
        <dbReference type="ARBA" id="ARBA00023170"/>
    </source>
</evidence>
<dbReference type="PANTHER" id="PTHR24241:SF182">
    <property type="entry name" value="G PROTEIN-COUPLED RECEPTOR 19"/>
    <property type="match status" value="1"/>
</dbReference>
<keyword evidence="2" id="KW-1003">Cell membrane</keyword>
<evidence type="ECO:0000256" key="13">
    <source>
        <dbReference type="RuleBase" id="RU000688"/>
    </source>
</evidence>
<keyword evidence="10 13" id="KW-0807">Transducer</keyword>
<feature type="domain" description="G-protein coupled receptors family 1 profile" evidence="15">
    <location>
        <begin position="57"/>
        <end position="317"/>
    </location>
</feature>
<dbReference type="SUPFAM" id="SSF81321">
    <property type="entry name" value="Family A G protein-coupled receptor-like"/>
    <property type="match status" value="1"/>
</dbReference>
<evidence type="ECO:0000256" key="14">
    <source>
        <dbReference type="SAM" id="Phobius"/>
    </source>
</evidence>